<keyword evidence="2" id="KW-1185">Reference proteome</keyword>
<dbReference type="Proteomes" id="UP000693970">
    <property type="component" value="Unassembled WGS sequence"/>
</dbReference>
<comment type="caution">
    <text evidence="1">The sequence shown here is derived from an EMBL/GenBank/DDBJ whole genome shotgun (WGS) entry which is preliminary data.</text>
</comment>
<organism evidence="1 2">
    <name type="scientific">Nitzschia inconspicua</name>
    <dbReference type="NCBI Taxonomy" id="303405"/>
    <lineage>
        <taxon>Eukaryota</taxon>
        <taxon>Sar</taxon>
        <taxon>Stramenopiles</taxon>
        <taxon>Ochrophyta</taxon>
        <taxon>Bacillariophyta</taxon>
        <taxon>Bacillariophyceae</taxon>
        <taxon>Bacillariophycidae</taxon>
        <taxon>Bacillariales</taxon>
        <taxon>Bacillariaceae</taxon>
        <taxon>Nitzschia</taxon>
    </lineage>
</organism>
<accession>A0A9K3L504</accession>
<dbReference type="AlphaFoldDB" id="A0A9K3L504"/>
<evidence type="ECO:0008006" key="3">
    <source>
        <dbReference type="Google" id="ProtNLM"/>
    </source>
</evidence>
<gene>
    <name evidence="1" type="ORF">IV203_000521</name>
</gene>
<evidence type="ECO:0000313" key="2">
    <source>
        <dbReference type="Proteomes" id="UP000693970"/>
    </source>
</evidence>
<evidence type="ECO:0000313" key="1">
    <source>
        <dbReference type="EMBL" id="KAG7355835.1"/>
    </source>
</evidence>
<sequence length="111" mass="12692">MSTTTSQQPIRKTAAITQQFSMMVEQNPNTTLHPRDQFCIDLLDFLRDLQKWNHETILMGDFNEPLGSKVRGMLHIANYCALVDLLALKIGTCSFNTYIGGSDRIDYVHRE</sequence>
<proteinExistence type="predicted"/>
<dbReference type="EMBL" id="JAGRRH010000015">
    <property type="protein sequence ID" value="KAG7355835.1"/>
    <property type="molecule type" value="Genomic_DNA"/>
</dbReference>
<reference evidence="1" key="1">
    <citation type="journal article" date="2021" name="Sci. Rep.">
        <title>Diploid genomic architecture of Nitzschia inconspicua, an elite biomass production diatom.</title>
        <authorList>
            <person name="Oliver A."/>
            <person name="Podell S."/>
            <person name="Pinowska A."/>
            <person name="Traller J.C."/>
            <person name="Smith S.R."/>
            <person name="McClure R."/>
            <person name="Beliaev A."/>
            <person name="Bohutskyi P."/>
            <person name="Hill E.A."/>
            <person name="Rabines A."/>
            <person name="Zheng H."/>
            <person name="Allen L.Z."/>
            <person name="Kuo A."/>
            <person name="Grigoriev I.V."/>
            <person name="Allen A.E."/>
            <person name="Hazlebeck D."/>
            <person name="Allen E.E."/>
        </authorList>
    </citation>
    <scope>NUCLEOTIDE SEQUENCE</scope>
    <source>
        <strain evidence="1">Hildebrandi</strain>
    </source>
</reference>
<reference evidence="1" key="2">
    <citation type="submission" date="2021-04" db="EMBL/GenBank/DDBJ databases">
        <authorList>
            <person name="Podell S."/>
        </authorList>
    </citation>
    <scope>NUCLEOTIDE SEQUENCE</scope>
    <source>
        <strain evidence="1">Hildebrandi</strain>
    </source>
</reference>
<dbReference type="OrthoDB" id="53675at2759"/>
<name>A0A9K3L504_9STRA</name>
<protein>
    <recommendedName>
        <fullName evidence="3">Endonuclease/exonuclease/phosphatase domain-containing protein</fullName>
    </recommendedName>
</protein>